<evidence type="ECO:0000256" key="1">
    <source>
        <dbReference type="ARBA" id="ARBA00022734"/>
    </source>
</evidence>
<dbReference type="Pfam" id="PF00059">
    <property type="entry name" value="Lectin_C"/>
    <property type="match status" value="1"/>
</dbReference>
<keyword evidence="4" id="KW-0175">Coiled coil</keyword>
<dbReference type="Gene3D" id="3.10.100.10">
    <property type="entry name" value="Mannose-Binding Protein A, subunit A"/>
    <property type="match status" value="1"/>
</dbReference>
<feature type="domain" description="C-type lectin" evidence="6">
    <location>
        <begin position="243"/>
        <end position="316"/>
    </location>
</feature>
<dbReference type="Proteomes" id="UP000319801">
    <property type="component" value="Unassembled WGS sequence"/>
</dbReference>
<dbReference type="AlphaFoldDB" id="A0A556UG42"/>
<feature type="coiled-coil region" evidence="4">
    <location>
        <begin position="179"/>
        <end position="206"/>
    </location>
</feature>
<proteinExistence type="predicted"/>
<keyword evidence="3" id="KW-0325">Glycoprotein</keyword>
<dbReference type="PROSITE" id="PS50041">
    <property type="entry name" value="C_TYPE_LECTIN_2"/>
    <property type="match status" value="1"/>
</dbReference>
<evidence type="ECO:0000256" key="2">
    <source>
        <dbReference type="ARBA" id="ARBA00023157"/>
    </source>
</evidence>
<dbReference type="SUPFAM" id="SSF56436">
    <property type="entry name" value="C-type lectin-like"/>
    <property type="match status" value="1"/>
</dbReference>
<keyword evidence="5" id="KW-0472">Membrane</keyword>
<dbReference type="InterPro" id="IPR016186">
    <property type="entry name" value="C-type_lectin-like/link_sf"/>
</dbReference>
<dbReference type="PANTHER" id="PTHR46490:SF6">
    <property type="entry name" value="ASIALOGLYCOPROTEIN RECEPTOR 1-LIKE-RELATED"/>
    <property type="match status" value="1"/>
</dbReference>
<dbReference type="GO" id="GO:0030246">
    <property type="term" value="F:carbohydrate binding"/>
    <property type="evidence" value="ECO:0007669"/>
    <property type="project" value="UniProtKB-KW"/>
</dbReference>
<keyword evidence="8" id="KW-1185">Reference proteome</keyword>
<feature type="transmembrane region" description="Helical" evidence="5">
    <location>
        <begin position="65"/>
        <end position="84"/>
    </location>
</feature>
<evidence type="ECO:0000313" key="8">
    <source>
        <dbReference type="Proteomes" id="UP000319801"/>
    </source>
</evidence>
<dbReference type="InterPro" id="IPR001304">
    <property type="entry name" value="C-type_lectin-like"/>
</dbReference>
<dbReference type="EMBL" id="VCAZ01000072">
    <property type="protein sequence ID" value="TSO98582.1"/>
    <property type="molecule type" value="Genomic_DNA"/>
</dbReference>
<feature type="transmembrane region" description="Helical" evidence="5">
    <location>
        <begin position="140"/>
        <end position="163"/>
    </location>
</feature>
<dbReference type="PANTHER" id="PTHR46490">
    <property type="entry name" value="C-TYPE LECTIN DOMAIN FAMILY 12 MEMBER A-RELATED"/>
    <property type="match status" value="1"/>
</dbReference>
<keyword evidence="5" id="KW-0812">Transmembrane</keyword>
<dbReference type="InterPro" id="IPR052309">
    <property type="entry name" value="C-type_Lectin_Domain_Fam1"/>
</dbReference>
<dbReference type="Gene3D" id="1.20.5.400">
    <property type="match status" value="1"/>
</dbReference>
<comment type="caution">
    <text evidence="7">The sequence shown here is derived from an EMBL/GenBank/DDBJ whole genome shotgun (WGS) entry which is preliminary data.</text>
</comment>
<evidence type="ECO:0000256" key="5">
    <source>
        <dbReference type="SAM" id="Phobius"/>
    </source>
</evidence>
<dbReference type="OrthoDB" id="8950604at2759"/>
<gene>
    <name evidence="7" type="ORF">Baya_10664</name>
</gene>
<sequence length="316" mass="36360">MDSDYMNYFKKDESHVEMVVEIYDSIDAVKDHHLNKETGTTDVRSIHTKPLGLNTAWSKYYRTTAVCVLLLCVLLLTAVTMLGIKCNKLNTANNQLQTRYNNLTNEKKQLQLQRDQYHQEVSELHSVIFQLGGTPWGRGYWLTAACLLLLCVLLLTAVTVLWIKYDNINTGKDQLQTGYNNLNIQTDQLQSRYNNMKNENNQLKFQRDQLLLHQNHLMLQQDQLRKETSGLQNVLLKYGWKLYNSSVYKVSDKKKNWHNSQVDCTAIGAVLVIVNSKEEQEFISKSFSSTDAWIGLNDLADEGNFIWVDGSPLTTK</sequence>
<protein>
    <submittedName>
        <fullName evidence="7">C-type lectin domain family 4 member M</fullName>
    </submittedName>
</protein>
<keyword evidence="5" id="KW-1133">Transmembrane helix</keyword>
<evidence type="ECO:0000313" key="7">
    <source>
        <dbReference type="EMBL" id="TSO98582.1"/>
    </source>
</evidence>
<keyword evidence="1 7" id="KW-0430">Lectin</keyword>
<evidence type="ECO:0000256" key="3">
    <source>
        <dbReference type="ARBA" id="ARBA00023180"/>
    </source>
</evidence>
<name>A0A556UG42_BAGYA</name>
<evidence type="ECO:0000259" key="6">
    <source>
        <dbReference type="PROSITE" id="PS50041"/>
    </source>
</evidence>
<organism evidence="7 8">
    <name type="scientific">Bagarius yarrelli</name>
    <name type="common">Goonch</name>
    <name type="synonym">Bagrus yarrelli</name>
    <dbReference type="NCBI Taxonomy" id="175774"/>
    <lineage>
        <taxon>Eukaryota</taxon>
        <taxon>Metazoa</taxon>
        <taxon>Chordata</taxon>
        <taxon>Craniata</taxon>
        <taxon>Vertebrata</taxon>
        <taxon>Euteleostomi</taxon>
        <taxon>Actinopterygii</taxon>
        <taxon>Neopterygii</taxon>
        <taxon>Teleostei</taxon>
        <taxon>Ostariophysi</taxon>
        <taxon>Siluriformes</taxon>
        <taxon>Sisoridae</taxon>
        <taxon>Sisorinae</taxon>
        <taxon>Bagarius</taxon>
    </lineage>
</organism>
<reference evidence="7 8" key="1">
    <citation type="journal article" date="2019" name="Genome Biol. Evol.">
        <title>Whole-Genome Sequencing of the Giant Devil Catfish, Bagarius yarrelli.</title>
        <authorList>
            <person name="Jiang W."/>
            <person name="Lv Y."/>
            <person name="Cheng L."/>
            <person name="Yang K."/>
            <person name="Chao B."/>
            <person name="Wang X."/>
            <person name="Li Y."/>
            <person name="Pan X."/>
            <person name="You X."/>
            <person name="Zhang Y."/>
            <person name="Yang J."/>
            <person name="Li J."/>
            <person name="Zhang X."/>
            <person name="Liu S."/>
            <person name="Sun C."/>
            <person name="Yang J."/>
            <person name="Shi Q."/>
        </authorList>
    </citation>
    <scope>NUCLEOTIDE SEQUENCE [LARGE SCALE GENOMIC DNA]</scope>
    <source>
        <strain evidence="7">JWS20170419001</strain>
        <tissue evidence="7">Muscle</tissue>
    </source>
</reference>
<dbReference type="InterPro" id="IPR016187">
    <property type="entry name" value="CTDL_fold"/>
</dbReference>
<dbReference type="Gene3D" id="1.20.5.1000">
    <property type="entry name" value="arf6 gtpase in complex with a specific effector, jip4"/>
    <property type="match status" value="1"/>
</dbReference>
<keyword evidence="2" id="KW-1015">Disulfide bond</keyword>
<accession>A0A556UG42</accession>
<evidence type="ECO:0000256" key="4">
    <source>
        <dbReference type="SAM" id="Coils"/>
    </source>
</evidence>
<feature type="coiled-coil region" evidence="4">
    <location>
        <begin position="86"/>
        <end position="120"/>
    </location>
</feature>